<dbReference type="Pfam" id="PF17973">
    <property type="entry name" value="bMG10"/>
    <property type="match status" value="1"/>
</dbReference>
<dbReference type="PANTHER" id="PTHR40094:SF1">
    <property type="entry name" value="UBIQUITIN DOMAIN-CONTAINING PROTEIN"/>
    <property type="match status" value="1"/>
</dbReference>
<organism evidence="2">
    <name type="scientific">marine sediment metagenome</name>
    <dbReference type="NCBI Taxonomy" id="412755"/>
    <lineage>
        <taxon>unclassified sequences</taxon>
        <taxon>metagenomes</taxon>
        <taxon>ecological metagenomes</taxon>
    </lineage>
</organism>
<accession>X0ZQC5</accession>
<dbReference type="EMBL" id="BARS01057325">
    <property type="protein sequence ID" value="GAG50426.1"/>
    <property type="molecule type" value="Genomic_DNA"/>
</dbReference>
<proteinExistence type="predicted"/>
<feature type="non-terminal residue" evidence="2">
    <location>
        <position position="1"/>
    </location>
</feature>
<dbReference type="InterPro" id="IPR051802">
    <property type="entry name" value="YfhM-like"/>
</dbReference>
<gene>
    <name evidence="2" type="ORF">S01H1_84091</name>
</gene>
<evidence type="ECO:0000313" key="2">
    <source>
        <dbReference type="EMBL" id="GAG50426.1"/>
    </source>
</evidence>
<dbReference type="InterPro" id="IPR041246">
    <property type="entry name" value="Bact_MG10"/>
</dbReference>
<comment type="caution">
    <text evidence="2">The sequence shown here is derived from an EMBL/GenBank/DDBJ whole genome shotgun (WGS) entry which is preliminary data.</text>
</comment>
<feature type="non-terminal residue" evidence="2">
    <location>
        <position position="144"/>
    </location>
</feature>
<name>X0ZQC5_9ZZZZ</name>
<reference evidence="2" key="1">
    <citation type="journal article" date="2014" name="Front. Microbiol.">
        <title>High frequency of phylogenetically diverse reductive dehalogenase-homologous genes in deep subseafloor sedimentary metagenomes.</title>
        <authorList>
            <person name="Kawai M."/>
            <person name="Futagami T."/>
            <person name="Toyoda A."/>
            <person name="Takaki Y."/>
            <person name="Nishi S."/>
            <person name="Hori S."/>
            <person name="Arai W."/>
            <person name="Tsubouchi T."/>
            <person name="Morono Y."/>
            <person name="Uchiyama I."/>
            <person name="Ito T."/>
            <person name="Fujiyama A."/>
            <person name="Inagaki F."/>
            <person name="Takami H."/>
        </authorList>
    </citation>
    <scope>NUCLEOTIDE SEQUENCE</scope>
    <source>
        <strain evidence="2">Expedition CK06-06</strain>
    </source>
</reference>
<sequence>FSDGKPASPKVTLTNNGGAPIILTVRAQFEVPLNENNRKARSQGFTFTRTYETLDGDSLEGDPIPLGSLVRVRLALKSNQKLNYVAIDDKLPAGLEPLNTALETTEKVSLGEVTEVITRSLSLLSFQEIRDHRVAFFVDEMPAG</sequence>
<dbReference type="GO" id="GO:0004866">
    <property type="term" value="F:endopeptidase inhibitor activity"/>
    <property type="evidence" value="ECO:0007669"/>
    <property type="project" value="TreeGrafter"/>
</dbReference>
<dbReference type="PANTHER" id="PTHR40094">
    <property type="entry name" value="ALPHA-2-MACROGLOBULIN HOMOLOG"/>
    <property type="match status" value="1"/>
</dbReference>
<dbReference type="AlphaFoldDB" id="X0ZQC5"/>
<feature type="domain" description="Bacterial alpha-2-macroglobulin MG10" evidence="1">
    <location>
        <begin position="44"/>
        <end position="144"/>
    </location>
</feature>
<evidence type="ECO:0000259" key="1">
    <source>
        <dbReference type="Pfam" id="PF17973"/>
    </source>
</evidence>
<protein>
    <recommendedName>
        <fullName evidence="1">Bacterial alpha-2-macroglobulin MG10 domain-containing protein</fullName>
    </recommendedName>
</protein>